<feature type="region of interest" description="Disordered" evidence="1">
    <location>
        <begin position="390"/>
        <end position="421"/>
    </location>
</feature>
<organism evidence="3 4">
    <name type="scientific">Eruca vesicaria subsp. sativa</name>
    <name type="common">Garden rocket</name>
    <name type="synonym">Eruca sativa</name>
    <dbReference type="NCBI Taxonomy" id="29727"/>
    <lineage>
        <taxon>Eukaryota</taxon>
        <taxon>Viridiplantae</taxon>
        <taxon>Streptophyta</taxon>
        <taxon>Embryophyta</taxon>
        <taxon>Tracheophyta</taxon>
        <taxon>Spermatophyta</taxon>
        <taxon>Magnoliopsida</taxon>
        <taxon>eudicotyledons</taxon>
        <taxon>Gunneridae</taxon>
        <taxon>Pentapetalae</taxon>
        <taxon>rosids</taxon>
        <taxon>malvids</taxon>
        <taxon>Brassicales</taxon>
        <taxon>Brassicaceae</taxon>
        <taxon>Brassiceae</taxon>
        <taxon>Eruca</taxon>
    </lineage>
</organism>
<feature type="transmembrane region" description="Helical" evidence="2">
    <location>
        <begin position="318"/>
        <end position="341"/>
    </location>
</feature>
<keyword evidence="2" id="KW-0472">Membrane</keyword>
<accession>A0ABC8M6Z8</accession>
<reference evidence="3 4" key="1">
    <citation type="submission" date="2022-03" db="EMBL/GenBank/DDBJ databases">
        <authorList>
            <person name="Macdonald S."/>
            <person name="Ahmed S."/>
            <person name="Newling K."/>
        </authorList>
    </citation>
    <scope>NUCLEOTIDE SEQUENCE [LARGE SCALE GENOMIC DNA]</scope>
</reference>
<dbReference type="EMBL" id="CAKOAT010979598">
    <property type="protein sequence ID" value="CAH8392068.1"/>
    <property type="molecule type" value="Genomic_DNA"/>
</dbReference>
<comment type="caution">
    <text evidence="3">The sequence shown here is derived from an EMBL/GenBank/DDBJ whole genome shotgun (WGS) entry which is preliminary data.</text>
</comment>
<feature type="region of interest" description="Disordered" evidence="1">
    <location>
        <begin position="1"/>
        <end position="121"/>
    </location>
</feature>
<dbReference type="PANTHER" id="PTHR13690">
    <property type="entry name" value="TRANSCRIPTION FACTOR POSF21-RELATED"/>
    <property type="match status" value="1"/>
</dbReference>
<keyword evidence="4" id="KW-1185">Reference proteome</keyword>
<proteinExistence type="predicted"/>
<evidence type="ECO:0000256" key="2">
    <source>
        <dbReference type="SAM" id="Phobius"/>
    </source>
</evidence>
<evidence type="ECO:0000313" key="4">
    <source>
        <dbReference type="Proteomes" id="UP001642260"/>
    </source>
</evidence>
<evidence type="ECO:0008006" key="5">
    <source>
        <dbReference type="Google" id="ProtNLM"/>
    </source>
</evidence>
<evidence type="ECO:0000313" key="3">
    <source>
        <dbReference type="EMBL" id="CAH8392068.1"/>
    </source>
</evidence>
<feature type="compositionally biased region" description="Polar residues" evidence="1">
    <location>
        <begin position="33"/>
        <end position="48"/>
    </location>
</feature>
<dbReference type="SUPFAM" id="SSF57959">
    <property type="entry name" value="Leucine zipper domain"/>
    <property type="match status" value="1"/>
</dbReference>
<feature type="compositionally biased region" description="Low complexity" evidence="1">
    <location>
        <begin position="102"/>
        <end position="112"/>
    </location>
</feature>
<dbReference type="PANTHER" id="PTHR13690:SF140">
    <property type="entry name" value="BZIP DOMAIN-CONTAINING PROTEIN"/>
    <property type="match status" value="1"/>
</dbReference>
<sequence>MDGHAPPSYSGPTQHPTTPFGDATQYPPRGTSRPPTFQNGLTFSQPSPSLFAFPRSSPPLGYSPSAMVANKGTARPPLPMRNSSAEGSGGGMPGSVLPGTPLRPSSSSLRYSPPSPVVNKDATEVSPIPYLMGVGSGLPPRMDDDNFISTLNSLLAGNNPSSGTYPKPVEMPVGLRSQKKSVGNKRRAGKEIAGVSLDSSFNGVSNVNDAPPPPPQGVSFNVGNDNAAYGGGFPADQVNMIASNDELKKNAYGGGFPADQVNMISFNDELKKKAETERNKRQKRSLANRESAARSKQRKELCISNLRANFEREKVRHIHMITCTIYIYIYIVTLATILLVIRTSFRERMAAVDECARMRIRLEGRDDLARLCDDSKALNVHLTGELHRLTEEASQQREEANRQREEANGQREEANRQREEARKLREELNEYRRRGKVSV</sequence>
<dbReference type="InterPro" id="IPR046347">
    <property type="entry name" value="bZIP_sf"/>
</dbReference>
<name>A0ABC8M6Z8_ERUVS</name>
<protein>
    <recommendedName>
        <fullName evidence="5">BZIP domain-containing protein</fullName>
    </recommendedName>
</protein>
<dbReference type="Proteomes" id="UP001642260">
    <property type="component" value="Unassembled WGS sequence"/>
</dbReference>
<gene>
    <name evidence="3" type="ORF">ERUC_LOCUS44551</name>
</gene>
<keyword evidence="2" id="KW-1133">Transmembrane helix</keyword>
<evidence type="ECO:0000256" key="1">
    <source>
        <dbReference type="SAM" id="MobiDB-lite"/>
    </source>
</evidence>
<dbReference type="AlphaFoldDB" id="A0ABC8M6Z8"/>
<keyword evidence="2" id="KW-0812">Transmembrane</keyword>